<reference evidence="2" key="1">
    <citation type="submission" date="2020-03" db="EMBL/GenBank/DDBJ databases">
        <authorList>
            <person name="Weist P."/>
        </authorList>
    </citation>
    <scope>NUCLEOTIDE SEQUENCE</scope>
</reference>
<evidence type="ECO:0000313" key="3">
    <source>
        <dbReference type="Proteomes" id="UP001153269"/>
    </source>
</evidence>
<feature type="transmembrane region" description="Helical" evidence="1">
    <location>
        <begin position="78"/>
        <end position="99"/>
    </location>
</feature>
<evidence type="ECO:0000313" key="2">
    <source>
        <dbReference type="EMBL" id="CAB1439533.1"/>
    </source>
</evidence>
<keyword evidence="3" id="KW-1185">Reference proteome</keyword>
<keyword evidence="1" id="KW-0472">Membrane</keyword>
<evidence type="ECO:0000256" key="1">
    <source>
        <dbReference type="SAM" id="Phobius"/>
    </source>
</evidence>
<name>A0A9N7UYU5_PLEPL</name>
<dbReference type="EMBL" id="CADEAL010002295">
    <property type="protein sequence ID" value="CAB1439533.1"/>
    <property type="molecule type" value="Genomic_DNA"/>
</dbReference>
<keyword evidence="1" id="KW-0812">Transmembrane</keyword>
<protein>
    <submittedName>
        <fullName evidence="2">Uncharacterized protein</fullName>
    </submittedName>
</protein>
<dbReference type="Proteomes" id="UP001153269">
    <property type="component" value="Unassembled WGS sequence"/>
</dbReference>
<comment type="caution">
    <text evidence="2">The sequence shown here is derived from an EMBL/GenBank/DDBJ whole genome shotgun (WGS) entry which is preliminary data.</text>
</comment>
<dbReference type="AlphaFoldDB" id="A0A9N7UYU5"/>
<keyword evidence="1" id="KW-1133">Transmembrane helix</keyword>
<proteinExistence type="predicted"/>
<accession>A0A9N7UYU5</accession>
<sequence>MLTSRGLQLHQVPVTLTNALSSFRPLTLYRHIFSFSEPQFEPKLQAPLAVQKNRAYGHCVKDLTDLSMMKMMMKKGTFLNLILSSSVVAVVVVVSVYFITRSVSLHA</sequence>
<gene>
    <name evidence="2" type="ORF">PLEPLA_LOCUS27316</name>
</gene>
<organism evidence="2 3">
    <name type="scientific">Pleuronectes platessa</name>
    <name type="common">European plaice</name>
    <dbReference type="NCBI Taxonomy" id="8262"/>
    <lineage>
        <taxon>Eukaryota</taxon>
        <taxon>Metazoa</taxon>
        <taxon>Chordata</taxon>
        <taxon>Craniata</taxon>
        <taxon>Vertebrata</taxon>
        <taxon>Euteleostomi</taxon>
        <taxon>Actinopterygii</taxon>
        <taxon>Neopterygii</taxon>
        <taxon>Teleostei</taxon>
        <taxon>Neoteleostei</taxon>
        <taxon>Acanthomorphata</taxon>
        <taxon>Carangaria</taxon>
        <taxon>Pleuronectiformes</taxon>
        <taxon>Pleuronectoidei</taxon>
        <taxon>Pleuronectidae</taxon>
        <taxon>Pleuronectes</taxon>
    </lineage>
</organism>